<keyword evidence="2" id="KW-1185">Reference proteome</keyword>
<comment type="caution">
    <text evidence="1">The sequence shown here is derived from an EMBL/GenBank/DDBJ whole genome shotgun (WGS) entry which is preliminary data.</text>
</comment>
<dbReference type="EMBL" id="AMGW01000005">
    <property type="protein sequence ID" value="EXJ57121.1"/>
    <property type="molecule type" value="Genomic_DNA"/>
</dbReference>
<name>W9VY10_9EURO</name>
<evidence type="ECO:0000313" key="2">
    <source>
        <dbReference type="Proteomes" id="UP000019473"/>
    </source>
</evidence>
<dbReference type="HOGENOM" id="CLU_541810_0_0_1"/>
<dbReference type="Proteomes" id="UP000019473">
    <property type="component" value="Unassembled WGS sequence"/>
</dbReference>
<gene>
    <name evidence="1" type="ORF">A1O7_07465</name>
</gene>
<dbReference type="eggNOG" id="ENOG502SZSM">
    <property type="taxonomic scope" value="Eukaryota"/>
</dbReference>
<evidence type="ECO:0000313" key="1">
    <source>
        <dbReference type="EMBL" id="EXJ57121.1"/>
    </source>
</evidence>
<organism evidence="1 2">
    <name type="scientific">Cladophialophora yegresii CBS 114405</name>
    <dbReference type="NCBI Taxonomy" id="1182544"/>
    <lineage>
        <taxon>Eukaryota</taxon>
        <taxon>Fungi</taxon>
        <taxon>Dikarya</taxon>
        <taxon>Ascomycota</taxon>
        <taxon>Pezizomycotina</taxon>
        <taxon>Eurotiomycetes</taxon>
        <taxon>Chaetothyriomycetidae</taxon>
        <taxon>Chaetothyriales</taxon>
        <taxon>Herpotrichiellaceae</taxon>
        <taxon>Cladophialophora</taxon>
    </lineage>
</organism>
<dbReference type="OrthoDB" id="4158466at2759"/>
<dbReference type="GeneID" id="19182040"/>
<dbReference type="VEuPathDB" id="FungiDB:A1O7_07465"/>
<protein>
    <submittedName>
        <fullName evidence="1">Uncharacterized protein</fullName>
    </submittedName>
</protein>
<accession>W9VY10</accession>
<sequence length="478" mass="52603">MASTISKSVDQLAFNVSLVAYDHGLTSEDFPAGGRLGFREIKRNKKIEHLKDGDYTIPPIKPTHQELSIDQAEFVGIWIGMRPSTANNVAEGGSSSNSFKGKSIQNLALSGGYTVLAKDPKALRVVVPMDKETASYYVLADPDNTGLCWGISVLITEVFFFPQYRNDAQTDVSKRKSEWSERVRKVSNPVEKVSFAKAYDKTKFQVPPKQSLANDLSSFMGTYIEGGDESVLRSAIDLIDRIDTDGSFIPPPHNTALVKLAQSTTNMSGEDCAAALSELLTLAPELKELDITARELRRINKGLANSKAILPYCHLRAFIVQCVHEMRMFEEDDIAHVIVRCVNHVRLQIGGKPTFVERQAGHDGLSLILAGQQQKMQDFLAYARQSITALKDSQGNSVVATAPTLPQIWTKYGVSPDLDTAKAFATAIHRHNVEALATILAIFEKLLKGNCDHLEKLRMSIPPVEPDEDGDENMTAGI</sequence>
<dbReference type="RefSeq" id="XP_007759655.1">
    <property type="nucleotide sequence ID" value="XM_007761465.1"/>
</dbReference>
<dbReference type="AlphaFoldDB" id="W9VY10"/>
<proteinExistence type="predicted"/>
<reference evidence="1 2" key="1">
    <citation type="submission" date="2013-03" db="EMBL/GenBank/DDBJ databases">
        <title>The Genome Sequence of Cladophialophora yegresii CBS 114405.</title>
        <authorList>
            <consortium name="The Broad Institute Genomics Platform"/>
            <person name="Cuomo C."/>
            <person name="de Hoog S."/>
            <person name="Gorbushina A."/>
            <person name="Walker B."/>
            <person name="Young S.K."/>
            <person name="Zeng Q."/>
            <person name="Gargeya S."/>
            <person name="Fitzgerald M."/>
            <person name="Haas B."/>
            <person name="Abouelleil A."/>
            <person name="Allen A.W."/>
            <person name="Alvarado L."/>
            <person name="Arachchi H.M."/>
            <person name="Berlin A.M."/>
            <person name="Chapman S.B."/>
            <person name="Gainer-Dewar J."/>
            <person name="Goldberg J."/>
            <person name="Griggs A."/>
            <person name="Gujja S."/>
            <person name="Hansen M."/>
            <person name="Howarth C."/>
            <person name="Imamovic A."/>
            <person name="Ireland A."/>
            <person name="Larimer J."/>
            <person name="McCowan C."/>
            <person name="Murphy C."/>
            <person name="Pearson M."/>
            <person name="Poon T.W."/>
            <person name="Priest M."/>
            <person name="Roberts A."/>
            <person name="Saif S."/>
            <person name="Shea T."/>
            <person name="Sisk P."/>
            <person name="Sykes S."/>
            <person name="Wortman J."/>
            <person name="Nusbaum C."/>
            <person name="Birren B."/>
        </authorList>
    </citation>
    <scope>NUCLEOTIDE SEQUENCE [LARGE SCALE GENOMIC DNA]</scope>
    <source>
        <strain evidence="1 2">CBS 114405</strain>
    </source>
</reference>